<dbReference type="InterPro" id="IPR052885">
    <property type="entry name" value="Dictyostelium_CAD"/>
</dbReference>
<dbReference type="PANTHER" id="PTHR38083">
    <property type="entry name" value="CALCIUM-DEPENDENT CELL ADHESION MOLECULE 1-RELATED"/>
    <property type="match status" value="1"/>
</dbReference>
<evidence type="ECO:0000259" key="1">
    <source>
        <dbReference type="Pfam" id="PF08964"/>
    </source>
</evidence>
<dbReference type="AlphaFoldDB" id="A0A0B8N8I1"/>
<feature type="domain" description="Calcium-dependent cell adhesion molecule 1 membrane-binding" evidence="2">
    <location>
        <begin position="74"/>
        <end position="180"/>
    </location>
</feature>
<dbReference type="Pfam" id="PF08964">
    <property type="entry name" value="Crystall_3"/>
    <property type="match status" value="1"/>
</dbReference>
<organism evidence="4 5">
    <name type="scientific">Nocardia seriolae</name>
    <dbReference type="NCBI Taxonomy" id="37332"/>
    <lineage>
        <taxon>Bacteria</taxon>
        <taxon>Bacillati</taxon>
        <taxon>Actinomycetota</taxon>
        <taxon>Actinomycetes</taxon>
        <taxon>Mycobacteriales</taxon>
        <taxon>Nocardiaceae</taxon>
        <taxon>Nocardia</taxon>
    </lineage>
</organism>
<dbReference type="InterPro" id="IPR015059">
    <property type="entry name" value="Ca_cell_adhesion_N_dom"/>
</dbReference>
<reference evidence="3 6" key="3">
    <citation type="submission" date="2016-10" db="EMBL/GenBank/DDBJ databases">
        <title>Genome sequence of Nocardia seriolae strain EM150506, isolated from Anguila japonica.</title>
        <authorList>
            <person name="Han H.-J."/>
        </authorList>
    </citation>
    <scope>NUCLEOTIDE SEQUENCE [LARGE SCALE GENOMIC DNA]</scope>
    <source>
        <strain evidence="3 6">EM150506</strain>
    </source>
</reference>
<dbReference type="KEGG" id="nsr:NS506_01683"/>
<dbReference type="Gene3D" id="2.60.20.10">
    <property type="entry name" value="Crystallins"/>
    <property type="match status" value="1"/>
</dbReference>
<dbReference type="EMBL" id="CP017839">
    <property type="protein sequence ID" value="APA95752.1"/>
    <property type="molecule type" value="Genomic_DNA"/>
</dbReference>
<evidence type="ECO:0000313" key="3">
    <source>
        <dbReference type="EMBL" id="APA95752.1"/>
    </source>
</evidence>
<gene>
    <name evidence="3" type="ORF">NS506_01683</name>
    <name evidence="4" type="ORF">NSK11_contig00072-0008</name>
</gene>
<reference evidence="4 5" key="2">
    <citation type="journal article" date="2016" name="Genome Announc.">
        <title>Draft Genome Sequence of Erythromycin- and Oxytetracycline-Sensitive Nocardia seriolae Strain U-1 (NBRC 110359).</title>
        <authorList>
            <person name="Imajoh M."/>
            <person name="Sukeda M."/>
            <person name="Shimizu M."/>
            <person name="Yamane J."/>
            <person name="Ohnishi K."/>
            <person name="Oshima S."/>
        </authorList>
    </citation>
    <scope>NUCLEOTIDE SEQUENCE [LARGE SCALE GENOMIC DNA]</scope>
    <source>
        <strain evidence="4 5">U-1</strain>
    </source>
</reference>
<dbReference type="Proteomes" id="UP000037179">
    <property type="component" value="Unassembled WGS sequence"/>
</dbReference>
<evidence type="ECO:0000313" key="5">
    <source>
        <dbReference type="Proteomes" id="UP000037179"/>
    </source>
</evidence>
<dbReference type="Proteomes" id="UP000180166">
    <property type="component" value="Chromosome"/>
</dbReference>
<dbReference type="OrthoDB" id="4131494at2"/>
<evidence type="ECO:0000313" key="4">
    <source>
        <dbReference type="EMBL" id="GAP30085.1"/>
    </source>
</evidence>
<dbReference type="Gene3D" id="2.60.40.1720">
    <property type="entry name" value="Calcium-dependent cell adhesion molecule-1"/>
    <property type="match status" value="1"/>
</dbReference>
<dbReference type="GO" id="GO:0016020">
    <property type="term" value="C:membrane"/>
    <property type="evidence" value="ECO:0007669"/>
    <property type="project" value="InterPro"/>
</dbReference>
<sequence length="180" mass="20075">MYSIDDGVVEVPGQLNDKFLSVKVGANAKVMAWQHYGFGGAYAEWDTDQPDISGIHGLSVFTVTYRSTQFIMARFVNATQTDRTLAMKVNTAGADPGISERWLAQDDPHFSPIALAFEDGRQVTTALYVRDENTYIFNPTGSCYFRWNRTTDAVELDPGVNFPQGMSHKQASANEFIFEL</sequence>
<dbReference type="EMBL" id="BBYQ01000072">
    <property type="protein sequence ID" value="GAP30085.1"/>
    <property type="molecule type" value="Genomic_DNA"/>
</dbReference>
<protein>
    <submittedName>
        <fullName evidence="4">Uncharacterized protein</fullName>
    </submittedName>
</protein>
<proteinExistence type="predicted"/>
<dbReference type="InterPro" id="IPR011024">
    <property type="entry name" value="G_crystallin-like"/>
</dbReference>
<dbReference type="SUPFAM" id="SSF49695">
    <property type="entry name" value="gamma-Crystallin-like"/>
    <property type="match status" value="1"/>
</dbReference>
<name>A0A0B8N8I1_9NOCA</name>
<accession>A0A0B8N8I1</accession>
<evidence type="ECO:0000313" key="6">
    <source>
        <dbReference type="Proteomes" id="UP000180166"/>
    </source>
</evidence>
<dbReference type="PANTHER" id="PTHR38083:SF1">
    <property type="entry name" value="CALCIUM-DEPENDENT CELL ADHESION MOLECULE 1-RELATED"/>
    <property type="match status" value="1"/>
</dbReference>
<dbReference type="Pfam" id="PF14564">
    <property type="entry name" value="Membrane_bind"/>
    <property type="match status" value="1"/>
</dbReference>
<dbReference type="GO" id="GO:0098609">
    <property type="term" value="P:cell-cell adhesion"/>
    <property type="evidence" value="ECO:0007669"/>
    <property type="project" value="InterPro"/>
</dbReference>
<keyword evidence="5" id="KW-1185">Reference proteome</keyword>
<dbReference type="InterPro" id="IPR038423">
    <property type="entry name" value="CAD_C_sf"/>
</dbReference>
<feature type="domain" description="Calcium-dependent cell adhesion molecule N-terminal" evidence="1">
    <location>
        <begin position="2"/>
        <end position="63"/>
    </location>
</feature>
<reference evidence="5" key="1">
    <citation type="submission" date="2015-07" db="EMBL/GenBank/DDBJ databases">
        <title>Nocardia seriolae U-1 whole genome shotgun sequence.</title>
        <authorList>
            <person name="Imajoh M."/>
            <person name="Fukumoto Y."/>
            <person name="Sukeda M."/>
            <person name="Yamane J."/>
            <person name="Yamasaki K."/>
            <person name="Shimizu M."/>
            <person name="Ohnishi K."/>
            <person name="Oshima S."/>
        </authorList>
    </citation>
    <scope>NUCLEOTIDE SEQUENCE [LARGE SCALE GENOMIC DNA]</scope>
    <source>
        <strain evidence="5">U-1</strain>
    </source>
</reference>
<evidence type="ECO:0000259" key="2">
    <source>
        <dbReference type="Pfam" id="PF14564"/>
    </source>
</evidence>
<dbReference type="InterPro" id="IPR029283">
    <property type="entry name" value="Membrane-bd"/>
</dbReference>